<dbReference type="CDD" id="cd07776">
    <property type="entry name" value="ASKHA_NBD_FGGY_SpXK-like"/>
    <property type="match status" value="1"/>
</dbReference>
<proteinExistence type="inferred from homology"/>
<dbReference type="InterPro" id="IPR018484">
    <property type="entry name" value="FGGY_N"/>
</dbReference>
<keyword evidence="3 6" id="KW-0808">Transferase</keyword>
<comment type="function">
    <text evidence="6">Highly specific D-xylulose kinase which participates in the catabolism of xylose. Xylose is a major component of hemicelluloses such as xylan. Most fungi utilize D-xylose via three enzymatic reactions, xylose reductase (XR), xylitol dehydrogenase (XDH), and xylulokinase, to form xylulose 5-phosphate, which enters pentose phosphate pathway.</text>
</comment>
<dbReference type="PIRSF" id="PIRSF000538">
    <property type="entry name" value="GlpK"/>
    <property type="match status" value="1"/>
</dbReference>
<comment type="catalytic activity">
    <reaction evidence="5 6">
        <text>D-xylulose + ATP = D-xylulose 5-phosphate + ADP + H(+)</text>
        <dbReference type="Rhea" id="RHEA:10964"/>
        <dbReference type="ChEBI" id="CHEBI:15378"/>
        <dbReference type="ChEBI" id="CHEBI:17140"/>
        <dbReference type="ChEBI" id="CHEBI:30616"/>
        <dbReference type="ChEBI" id="CHEBI:57737"/>
        <dbReference type="ChEBI" id="CHEBI:456216"/>
        <dbReference type="EC" id="2.7.1.17"/>
    </reaction>
</comment>
<dbReference type="Pfam" id="PF02782">
    <property type="entry name" value="FGGY_C"/>
    <property type="match status" value="1"/>
</dbReference>
<sequence length="523" mass="57781">MNKALGDTFLGLDLSTQQLKATLTDKDSNVILEKSVAFDEDLPEFKTKGGVCVGKNGRVTVPVRMWVKALDLLLQKLKNSEIEFSKIRAISGAAQQHGTIYWSNGSLNFGETLSSEKSLYEQLQKSFALEDSPIWQDMSTTQQCEALEKHIGGPQELANISGSKAYERFSGNQIAKIYQDYPDVYKNTERISLVSSFLASLFLGSYAPIDVSDGSGMNLLNIWQKTWEHQLLDACAPDLENKLGGVVENGSRLGCIHSYFVQRYGFRKDSLVINFTGDNPATVLSMNLSEGDAVVSLGTSDTVLMHLSNPSPSTFASILCHPSNSNSHMGLICYNNGSLTRQFIRDEYANKSWDEFNNLVEQILPGCQDRIGFYGSNNSDSIRIEQGSVVPEFSDPTLNTRAVLESRFLSMYMKCMQLGLRTKRVFAVGGAASNDSILQVLADIFGVPIYKFAFGNSASLGASYLARLGFLKALDPGKQFHDLGIKDTSQLSKQPNLDNHQTYSGLLEKFSEASKKWDRIELS</sequence>
<evidence type="ECO:0000256" key="1">
    <source>
        <dbReference type="ARBA" id="ARBA00009156"/>
    </source>
</evidence>
<dbReference type="PANTHER" id="PTHR10196">
    <property type="entry name" value="SUGAR KINASE"/>
    <property type="match status" value="1"/>
</dbReference>
<dbReference type="InterPro" id="IPR000577">
    <property type="entry name" value="Carb_kinase_FGGY"/>
</dbReference>
<keyword evidence="2 6" id="KW-0859">Xylose metabolism</keyword>
<evidence type="ECO:0000256" key="2">
    <source>
        <dbReference type="ARBA" id="ARBA00022629"/>
    </source>
</evidence>
<protein>
    <recommendedName>
        <fullName evidence="6">Xylulose kinase</fullName>
        <ecNumber evidence="6">2.7.1.17</ecNumber>
    </recommendedName>
</protein>
<feature type="domain" description="Carbohydrate kinase FGGY C-terminal" evidence="8">
    <location>
        <begin position="293"/>
        <end position="466"/>
    </location>
</feature>
<dbReference type="InterPro" id="IPR018485">
    <property type="entry name" value="FGGY_C"/>
</dbReference>
<comment type="caution">
    <text evidence="9">The sequence shown here is derived from an EMBL/GenBank/DDBJ whole genome shotgun (WGS) entry which is preliminary data.</text>
</comment>
<evidence type="ECO:0000259" key="8">
    <source>
        <dbReference type="Pfam" id="PF02782"/>
    </source>
</evidence>
<keyword evidence="6" id="KW-0067">ATP-binding</keyword>
<dbReference type="PANTHER" id="PTHR10196:SF57">
    <property type="entry name" value="XYLULOSE KINASE"/>
    <property type="match status" value="1"/>
</dbReference>
<dbReference type="InterPro" id="IPR042024">
    <property type="entry name" value="D-XK_euk"/>
</dbReference>
<evidence type="ECO:0000256" key="3">
    <source>
        <dbReference type="ARBA" id="ARBA00022679"/>
    </source>
</evidence>
<dbReference type="SUPFAM" id="SSF53067">
    <property type="entry name" value="Actin-like ATPase domain"/>
    <property type="match status" value="2"/>
</dbReference>
<dbReference type="InterPro" id="IPR043129">
    <property type="entry name" value="ATPase_NBD"/>
</dbReference>
<dbReference type="Pfam" id="PF00370">
    <property type="entry name" value="FGGY_N"/>
    <property type="match status" value="1"/>
</dbReference>
<name>A0ABR2WKA8_9FUNG</name>
<keyword evidence="4 6" id="KW-0418">Kinase</keyword>
<comment type="similarity">
    <text evidence="1 6">Belongs to the FGGY kinase family.</text>
</comment>
<reference evidence="9 10" key="1">
    <citation type="submission" date="2023-04" db="EMBL/GenBank/DDBJ databases">
        <title>Genome of Basidiobolus ranarum AG-B5.</title>
        <authorList>
            <person name="Stajich J.E."/>
            <person name="Carter-House D."/>
            <person name="Gryganskyi A."/>
        </authorList>
    </citation>
    <scope>NUCLEOTIDE SEQUENCE [LARGE SCALE GENOMIC DNA]</scope>
    <source>
        <strain evidence="9 10">AG-B5</strain>
    </source>
</reference>
<evidence type="ECO:0000256" key="5">
    <source>
        <dbReference type="ARBA" id="ARBA00048885"/>
    </source>
</evidence>
<gene>
    <name evidence="9" type="ORF">K7432_012827</name>
</gene>
<keyword evidence="6" id="KW-0119">Carbohydrate metabolism</keyword>
<evidence type="ECO:0000313" key="10">
    <source>
        <dbReference type="Proteomes" id="UP001479436"/>
    </source>
</evidence>
<dbReference type="EC" id="2.7.1.17" evidence="6"/>
<accession>A0ABR2WKA8</accession>
<dbReference type="Proteomes" id="UP001479436">
    <property type="component" value="Unassembled WGS sequence"/>
</dbReference>
<keyword evidence="10" id="KW-1185">Reference proteome</keyword>
<evidence type="ECO:0000313" key="9">
    <source>
        <dbReference type="EMBL" id="KAK9761912.1"/>
    </source>
</evidence>
<dbReference type="EMBL" id="JASJQH010001169">
    <property type="protein sequence ID" value="KAK9761912.1"/>
    <property type="molecule type" value="Genomic_DNA"/>
</dbReference>
<evidence type="ECO:0000259" key="7">
    <source>
        <dbReference type="Pfam" id="PF00370"/>
    </source>
</evidence>
<evidence type="ECO:0000256" key="4">
    <source>
        <dbReference type="ARBA" id="ARBA00022777"/>
    </source>
</evidence>
<dbReference type="Gene3D" id="3.30.420.40">
    <property type="match status" value="2"/>
</dbReference>
<keyword evidence="6" id="KW-0547">Nucleotide-binding</keyword>
<organism evidence="9 10">
    <name type="scientific">Basidiobolus ranarum</name>
    <dbReference type="NCBI Taxonomy" id="34480"/>
    <lineage>
        <taxon>Eukaryota</taxon>
        <taxon>Fungi</taxon>
        <taxon>Fungi incertae sedis</taxon>
        <taxon>Zoopagomycota</taxon>
        <taxon>Entomophthoromycotina</taxon>
        <taxon>Basidiobolomycetes</taxon>
        <taxon>Basidiobolales</taxon>
        <taxon>Basidiobolaceae</taxon>
        <taxon>Basidiobolus</taxon>
    </lineage>
</organism>
<evidence type="ECO:0000256" key="6">
    <source>
        <dbReference type="RuleBase" id="RU367058"/>
    </source>
</evidence>
<feature type="domain" description="Carbohydrate kinase FGGY N-terminal" evidence="7">
    <location>
        <begin position="134"/>
        <end position="284"/>
    </location>
</feature>